<dbReference type="PANTHER" id="PTHR43039">
    <property type="entry name" value="ESTERASE-RELATED"/>
    <property type="match status" value="1"/>
</dbReference>
<dbReference type="GO" id="GO:0016787">
    <property type="term" value="F:hydrolase activity"/>
    <property type="evidence" value="ECO:0007669"/>
    <property type="project" value="UniProtKB-KW"/>
</dbReference>
<evidence type="ECO:0000259" key="2">
    <source>
        <dbReference type="Pfam" id="PF12697"/>
    </source>
</evidence>
<dbReference type="AlphaFoldDB" id="A0A930BVR2"/>
<dbReference type="SUPFAM" id="SSF53474">
    <property type="entry name" value="alpha/beta-Hydrolases"/>
    <property type="match status" value="1"/>
</dbReference>
<dbReference type="EMBL" id="JABZMI010000370">
    <property type="protein sequence ID" value="MBF1166181.1"/>
    <property type="molecule type" value="Genomic_DNA"/>
</dbReference>
<reference evidence="3" key="1">
    <citation type="submission" date="2020-04" db="EMBL/GenBank/DDBJ databases">
        <title>Deep metagenomics examines the oral microbiome during advanced dental caries in children, revealing novel taxa and co-occurrences with host molecules.</title>
        <authorList>
            <person name="Baker J.L."/>
            <person name="Morton J.T."/>
            <person name="Dinis M."/>
            <person name="Alvarez R."/>
            <person name="Tran N.C."/>
            <person name="Knight R."/>
            <person name="Edlund A."/>
        </authorList>
    </citation>
    <scope>NUCLEOTIDE SEQUENCE</scope>
    <source>
        <strain evidence="3">JCVI_32_bin.24</strain>
    </source>
</reference>
<keyword evidence="3" id="KW-0378">Hydrolase</keyword>
<dbReference type="PRINTS" id="PR00111">
    <property type="entry name" value="ABHYDROLASE"/>
</dbReference>
<feature type="domain" description="AB hydrolase-1" evidence="2">
    <location>
        <begin position="3"/>
        <end position="171"/>
    </location>
</feature>
<evidence type="ECO:0000313" key="3">
    <source>
        <dbReference type="EMBL" id="MBF1166181.1"/>
    </source>
</evidence>
<name>A0A930BVR2_9RHOO</name>
<comment type="caution">
    <text evidence="3">The sequence shown here is derived from an EMBL/GenBank/DDBJ whole genome shotgun (WGS) entry which is preliminary data.</text>
</comment>
<comment type="similarity">
    <text evidence="1">Belongs to the AB hydrolase superfamily.</text>
</comment>
<dbReference type="Gene3D" id="3.40.50.1820">
    <property type="entry name" value="alpha/beta hydrolase"/>
    <property type="match status" value="1"/>
</dbReference>
<gene>
    <name evidence="3" type="ORF">HXL68_14205</name>
</gene>
<accession>A0A930BVR2</accession>
<dbReference type="InterPro" id="IPR000073">
    <property type="entry name" value="AB_hydrolase_1"/>
</dbReference>
<organism evidence="3 4">
    <name type="scientific">Dechloromonas agitata</name>
    <dbReference type="NCBI Taxonomy" id="73030"/>
    <lineage>
        <taxon>Bacteria</taxon>
        <taxon>Pseudomonadati</taxon>
        <taxon>Pseudomonadota</taxon>
        <taxon>Betaproteobacteria</taxon>
        <taxon>Rhodocyclales</taxon>
        <taxon>Azonexaceae</taxon>
        <taxon>Dechloromonas</taxon>
    </lineage>
</organism>
<dbReference type="Pfam" id="PF12697">
    <property type="entry name" value="Abhydrolase_6"/>
    <property type="match status" value="1"/>
</dbReference>
<feature type="non-terminal residue" evidence="3">
    <location>
        <position position="1"/>
    </location>
</feature>
<dbReference type="InterPro" id="IPR029058">
    <property type="entry name" value="AB_hydrolase_fold"/>
</dbReference>
<evidence type="ECO:0000256" key="1">
    <source>
        <dbReference type="ARBA" id="ARBA00008645"/>
    </source>
</evidence>
<sequence>PDDTLLVGHSLGAVTAMLAAARQPGRFGQLILIGASPRYLDADDYTGGFTSRDIEKVYEALRLNYRSWAEAFAAHAMGAAHGQPTDRMADALVSVPEDMMLTTLCAVLQGDHRSMLSQLKLPTLIVQSRVDYFVPLAVAEYLQRQIAGSELAVIDAEGHLPHISAPDALIAVMQRFMAAHGCPPETPPGAGAPGEAA</sequence>
<proteinExistence type="inferred from homology"/>
<evidence type="ECO:0000313" key="4">
    <source>
        <dbReference type="Proteomes" id="UP000718593"/>
    </source>
</evidence>
<dbReference type="Proteomes" id="UP000718593">
    <property type="component" value="Unassembled WGS sequence"/>
</dbReference>
<protein>
    <submittedName>
        <fullName evidence="3">Alpha/beta hydrolase</fullName>
    </submittedName>
</protein>